<dbReference type="Gene3D" id="2.40.30.40">
    <property type="entry name" value="Peptidase M42, domain 2"/>
    <property type="match status" value="1"/>
</dbReference>
<proteinExistence type="inferred from homology"/>
<dbReference type="Proteomes" id="UP000824123">
    <property type="component" value="Unassembled WGS sequence"/>
</dbReference>
<evidence type="ECO:0000256" key="4">
    <source>
        <dbReference type="ARBA" id="ARBA00022723"/>
    </source>
</evidence>
<reference evidence="9" key="2">
    <citation type="journal article" date="2021" name="PeerJ">
        <title>Extensive microbial diversity within the chicken gut microbiome revealed by metagenomics and culture.</title>
        <authorList>
            <person name="Gilroy R."/>
            <person name="Ravi A."/>
            <person name="Getino M."/>
            <person name="Pursley I."/>
            <person name="Horton D.L."/>
            <person name="Alikhan N.F."/>
            <person name="Baker D."/>
            <person name="Gharbi K."/>
            <person name="Hall N."/>
            <person name="Watson M."/>
            <person name="Adriaenssens E.M."/>
            <person name="Foster-Nyarko E."/>
            <person name="Jarju S."/>
            <person name="Secka A."/>
            <person name="Antonio M."/>
            <person name="Oren A."/>
            <person name="Chaudhuri R.R."/>
            <person name="La Ragione R."/>
            <person name="Hildebrand F."/>
            <person name="Pallen M.J."/>
        </authorList>
    </citation>
    <scope>NUCLEOTIDE SEQUENCE</scope>
    <source>
        <strain evidence="9">ChiSxjej2B14-8506</strain>
    </source>
</reference>
<comment type="similarity">
    <text evidence="1 6">Belongs to the peptidase M42 family.</text>
</comment>
<comment type="caution">
    <text evidence="9">The sequence shown here is derived from an EMBL/GenBank/DDBJ whole genome shotgun (WGS) entry which is preliminary data.</text>
</comment>
<feature type="binding site" evidence="8">
    <location>
        <position position="196"/>
    </location>
    <ligand>
        <name>Zn(2+)</name>
        <dbReference type="ChEBI" id="CHEBI:29105"/>
        <label>2</label>
    </ligand>
</feature>
<evidence type="ECO:0000256" key="5">
    <source>
        <dbReference type="ARBA" id="ARBA00022801"/>
    </source>
</evidence>
<dbReference type="Pfam" id="PF05343">
    <property type="entry name" value="Peptidase_M42"/>
    <property type="match status" value="1"/>
</dbReference>
<dbReference type="GO" id="GO:0046872">
    <property type="term" value="F:metal ion binding"/>
    <property type="evidence" value="ECO:0007669"/>
    <property type="project" value="UniProtKB-UniRule"/>
</dbReference>
<feature type="binding site" evidence="8">
    <location>
        <position position="166"/>
    </location>
    <ligand>
        <name>Zn(2+)</name>
        <dbReference type="ChEBI" id="CHEBI:29105"/>
        <label>2</label>
    </ligand>
</feature>
<dbReference type="SUPFAM" id="SSF101821">
    <property type="entry name" value="Aminopeptidase/glucanase lid domain"/>
    <property type="match status" value="1"/>
</dbReference>
<keyword evidence="5" id="KW-0378">Hydrolase</keyword>
<dbReference type="InterPro" id="IPR023367">
    <property type="entry name" value="Peptidase_M42_dom2"/>
</dbReference>
<sequence length="327" mass="34833">MDVKSTLKAVCEAFGPTGHETRVAAVIEDMIKPYVDEIRYDALGNLIAIKHGTGKRIMLAAHMDQIGFVVTSADENGFLRIHQLGGIARNVTLGRRVVFENGVEGVIYFEQTSEGGAYDVDMSRMFIDIGASTREEALSRVSIGDAATYAPGVVDMGARMASPAMDNRAGCAVLIELLRDVETTNELACVFTTQEEVGLRGARAAAFELKPDVGVALDVTPTRDMPKAVRHSVVLGEGPTIKIMDSSLICNPQVVADMRAAAGRAGVKYQPEVLTAGGTDGAAMQLTHGGVPAGVISVPCRYVHTPVETVQISDMEGAVLLLREFVK</sequence>
<dbReference type="PANTHER" id="PTHR32481">
    <property type="entry name" value="AMINOPEPTIDASE"/>
    <property type="match status" value="1"/>
</dbReference>
<keyword evidence="3" id="KW-0645">Protease</keyword>
<feature type="binding site" evidence="8">
    <location>
        <position position="62"/>
    </location>
    <ligand>
        <name>Zn(2+)</name>
        <dbReference type="ChEBI" id="CHEBI:29105"/>
        <label>1</label>
    </ligand>
</feature>
<name>A0A9D1LS13_9FIRM</name>
<evidence type="ECO:0000256" key="8">
    <source>
        <dbReference type="PIRSR" id="PIRSR001123-2"/>
    </source>
</evidence>
<keyword evidence="4 8" id="KW-0479">Metal-binding</keyword>
<evidence type="ECO:0000256" key="1">
    <source>
        <dbReference type="ARBA" id="ARBA00006272"/>
    </source>
</evidence>
<evidence type="ECO:0000313" key="9">
    <source>
        <dbReference type="EMBL" id="HIU46890.1"/>
    </source>
</evidence>
<dbReference type="GO" id="GO:0006508">
    <property type="term" value="P:proteolysis"/>
    <property type="evidence" value="ECO:0007669"/>
    <property type="project" value="UniProtKB-KW"/>
</dbReference>
<feature type="active site" description="Proton acceptor" evidence="7">
    <location>
        <position position="195"/>
    </location>
</feature>
<dbReference type="PANTHER" id="PTHR32481:SF9">
    <property type="entry name" value="ENDOGLUCANASE"/>
    <property type="match status" value="1"/>
</dbReference>
<feature type="binding site" evidence="8">
    <location>
        <position position="166"/>
    </location>
    <ligand>
        <name>Zn(2+)</name>
        <dbReference type="ChEBI" id="CHEBI:29105"/>
        <label>1</label>
    </ligand>
</feature>
<dbReference type="InterPro" id="IPR051464">
    <property type="entry name" value="Peptidase_M42_aminopept"/>
</dbReference>
<evidence type="ECO:0000313" key="10">
    <source>
        <dbReference type="Proteomes" id="UP000824123"/>
    </source>
</evidence>
<evidence type="ECO:0000256" key="7">
    <source>
        <dbReference type="PIRSR" id="PIRSR001123-1"/>
    </source>
</evidence>
<evidence type="ECO:0000256" key="3">
    <source>
        <dbReference type="ARBA" id="ARBA00022670"/>
    </source>
</evidence>
<protein>
    <submittedName>
        <fullName evidence="9">M20/M25/M40 family metallo-hydrolase</fullName>
    </submittedName>
</protein>
<gene>
    <name evidence="9" type="ORF">IAC59_06490</name>
</gene>
<feature type="binding site" evidence="8">
    <location>
        <position position="304"/>
    </location>
    <ligand>
        <name>Zn(2+)</name>
        <dbReference type="ChEBI" id="CHEBI:29105"/>
        <label>2</label>
    </ligand>
</feature>
<accession>A0A9D1LS13</accession>
<dbReference type="InterPro" id="IPR008007">
    <property type="entry name" value="Peptidase_M42"/>
</dbReference>
<dbReference type="Gene3D" id="3.40.630.10">
    <property type="entry name" value="Zn peptidases"/>
    <property type="match status" value="1"/>
</dbReference>
<dbReference type="PIRSF" id="PIRSF001123">
    <property type="entry name" value="PepA_GA"/>
    <property type="match status" value="1"/>
</dbReference>
<dbReference type="GO" id="GO:0004177">
    <property type="term" value="F:aminopeptidase activity"/>
    <property type="evidence" value="ECO:0007669"/>
    <property type="project" value="UniProtKB-UniRule"/>
</dbReference>
<organism evidence="9 10">
    <name type="scientific">Candidatus Fimadaptatus faecigallinarum</name>
    <dbReference type="NCBI Taxonomy" id="2840814"/>
    <lineage>
        <taxon>Bacteria</taxon>
        <taxon>Bacillati</taxon>
        <taxon>Bacillota</taxon>
        <taxon>Clostridia</taxon>
        <taxon>Eubacteriales</taxon>
        <taxon>Candidatus Fimadaptatus</taxon>
    </lineage>
</organism>
<comment type="cofactor">
    <cofactor evidence="8">
        <name>a divalent metal cation</name>
        <dbReference type="ChEBI" id="CHEBI:60240"/>
    </cofactor>
    <text evidence="8">Binds 2 divalent metal cations per subunit.</text>
</comment>
<dbReference type="EMBL" id="DVNK01000039">
    <property type="protein sequence ID" value="HIU46890.1"/>
    <property type="molecule type" value="Genomic_DNA"/>
</dbReference>
<feature type="binding site" evidence="8">
    <location>
        <position position="218"/>
    </location>
    <ligand>
        <name>Zn(2+)</name>
        <dbReference type="ChEBI" id="CHEBI:29105"/>
        <label>1</label>
    </ligand>
</feature>
<keyword evidence="2" id="KW-0031">Aminopeptidase</keyword>
<evidence type="ECO:0000256" key="2">
    <source>
        <dbReference type="ARBA" id="ARBA00022438"/>
    </source>
</evidence>
<evidence type="ECO:0000256" key="6">
    <source>
        <dbReference type="PIRNR" id="PIRNR001123"/>
    </source>
</evidence>
<reference evidence="9" key="1">
    <citation type="submission" date="2020-10" db="EMBL/GenBank/DDBJ databases">
        <authorList>
            <person name="Gilroy R."/>
        </authorList>
    </citation>
    <scope>NUCLEOTIDE SEQUENCE</scope>
    <source>
        <strain evidence="9">ChiSxjej2B14-8506</strain>
    </source>
</reference>
<dbReference type="AlphaFoldDB" id="A0A9D1LS13"/>
<dbReference type="SUPFAM" id="SSF53187">
    <property type="entry name" value="Zn-dependent exopeptidases"/>
    <property type="match status" value="1"/>
</dbReference>